<feature type="domain" description="GYF" evidence="3">
    <location>
        <begin position="544"/>
        <end position="595"/>
    </location>
</feature>
<feature type="compositionally biased region" description="Basic and acidic residues" evidence="2">
    <location>
        <begin position="1530"/>
        <end position="1544"/>
    </location>
</feature>
<feature type="domain" description="GYF" evidence="3">
    <location>
        <begin position="2165"/>
        <end position="2216"/>
    </location>
</feature>
<evidence type="ECO:0000256" key="1">
    <source>
        <dbReference type="SAM" id="Coils"/>
    </source>
</evidence>
<keyword evidence="5" id="KW-1185">Reference proteome</keyword>
<evidence type="ECO:0000313" key="5">
    <source>
        <dbReference type="Proteomes" id="UP000828251"/>
    </source>
</evidence>
<feature type="compositionally biased region" description="Basic and acidic residues" evidence="2">
    <location>
        <begin position="94"/>
        <end position="130"/>
    </location>
</feature>
<dbReference type="InterPro" id="IPR003169">
    <property type="entry name" value="GYF"/>
</dbReference>
<evidence type="ECO:0000256" key="2">
    <source>
        <dbReference type="SAM" id="MobiDB-lite"/>
    </source>
</evidence>
<reference evidence="4 5" key="1">
    <citation type="journal article" date="2021" name="Plant Biotechnol. J.">
        <title>Multi-omics assisted identification of the key and species-specific regulatory components of drought-tolerant mechanisms in Gossypium stocksii.</title>
        <authorList>
            <person name="Yu D."/>
            <person name="Ke L."/>
            <person name="Zhang D."/>
            <person name="Wu Y."/>
            <person name="Sun Y."/>
            <person name="Mei J."/>
            <person name="Sun J."/>
            <person name="Sun Y."/>
        </authorList>
    </citation>
    <scope>NUCLEOTIDE SEQUENCE [LARGE SCALE GENOMIC DNA]</scope>
    <source>
        <strain evidence="5">cv. E1</strain>
        <tissue evidence="4">Leaf</tissue>
    </source>
</reference>
<feature type="region of interest" description="Disordered" evidence="2">
    <location>
        <begin position="73"/>
        <end position="237"/>
    </location>
</feature>
<feature type="region of interest" description="Disordered" evidence="2">
    <location>
        <begin position="38"/>
        <end position="59"/>
    </location>
</feature>
<feature type="region of interest" description="Disordered" evidence="2">
    <location>
        <begin position="649"/>
        <end position="683"/>
    </location>
</feature>
<feature type="compositionally biased region" description="Basic and acidic residues" evidence="2">
    <location>
        <begin position="162"/>
        <end position="211"/>
    </location>
</feature>
<feature type="coiled-coil region" evidence="1">
    <location>
        <begin position="2499"/>
        <end position="2569"/>
    </location>
</feature>
<dbReference type="OrthoDB" id="6415790at2759"/>
<evidence type="ECO:0000313" key="4">
    <source>
        <dbReference type="EMBL" id="KAH1080653.1"/>
    </source>
</evidence>
<feature type="region of interest" description="Disordered" evidence="2">
    <location>
        <begin position="3192"/>
        <end position="3220"/>
    </location>
</feature>
<sequence length="3242" mass="361866">MADGKLDLPDDLLPSKIGSDRFAKDEAWDRNLEEKGLTGLLDDNKDQPTSESSIPLSPQWLYSKVAEAKTLTVGASGDTKAPNLLPHGTPGDPNLKDSWRLDSSQDKKEWRRTAPDLESSRHWREEERETSLLGRRDRRKEDRRTDISSTMDAPENRTLLPSERRQDVSNRSSGHESRRDNKWSSRWGLEDKEKDSRNEKRIDAKKEDAPSDKYALASGGRTVSERENDSRDKWRPRHRLEVHAGGSASYRSAPGFGLERGRVERSNVGFAAGRGRPNSNASLQIGRPQSASVIGALPVDKNMTLNTYSYPRGKLLDMYRKQRTAPNFDNLPDEMDHLSTVTQKEIVVPLAFVPPGAEEEAVLGDIWKGKTISSEVVYNSFMDASEGKECFSVNRKDSVEPGEKAAVNNNFEGSHAETFYVLDSQMIMSKEMNSSKEGGQRCMTPSDVDVTNALGSDREMGGSTNYMDELKSFDNRQVADLKIQKDSNVKDNGSSMKFGRGELPEDSSSLFGFLSLQPTLGCNSINVEGNIPAHSLESAMPPEDMSLCYLDPQGVIQGPYLGIDIISWFEQGYFGTDLPVRLANAPDGSPFQELGEVMPHLRMNPGSASSVSAVTRMRVPDRFEGSLEETISSSSASASAQVSAIGREQQSLSAIGREQQSLSPFETSGTNFHLRGPSQSYHSEHQFYEDPNIHNFAVAQADEIVFPGRPGSAGADPLKVSAEMQDPLRHPSSHLSIANEFSKTNAPHRGDELLPEAWSDDHRRNAVFNPNIHLGTTGARPLSHREQEHNGLDLVQHLISQKLPNEPLQEKNNFFHALPHSTGFGVEHIHSFDLMQSNNLNHQQSVHHSAPHMEHVLELQFEQQRQLELQRQQHQLELQRQQQLEHQRQQQLELQRQQQLELQRQQQLELQRQQQLELQQHQCLLELQQHQRQLELQRQQELRHHQSELLQQLQQQHLQQQNSQAQQILLDQLLQHQISEPGYGEDVFDAARDIQLDQVQLQRHLLSELQNNSQASRHLDPSLEQIIQAKINQSAVQGQQADFLDFMSQAKYGNMLPLEHQLRLQREQFQVQQLSRALSQQLGIEEDRQLAGSLSVDEIGQFVRNPGIYPQAQSMELNGSDLHHKRLSSFEEQISNIKRNHALREQQQRGAFDPSPTAFARSAHSAAAPGMKVDNVNSLDLAEHLYMHSNNQLGPFSSGNHSFSQQTLGDVYASRPDLVYHSGKNEQLENSWAGKQMQQLNLEADLQRRESEVDSSTWASAGGIHEKSKKALMDLLHQKIGIQSTRSSEGDYQYSTTSSRGRESFWPVSEPQASNFPFTHFSNQEVHVNNSYLEGPQSSNSGALLQDHLFGVAASGGVNQVVNCERMPHKSNPRSFAEDQSSLLGAEDLSSSSYADASLVSKSAVDKELGGLEGKEKKNGLKSMISRTGSLSGSEDNILEQVEMPLDCADLQSRTHIHHSSLITGGNGRLYSNEIGLEKSVEDPPNDRLLSGVPKGVDKVAQISSSQDVYSDQNTVPFVKQKSLTSQAKRTVETEASGKKDASMRRTSSYNEAAVSEASFMEILKKPALHGAEVPVYGSAFEPPSSDGASQVGRCGKKKGKKGRQIDPALLGFKVTSNRILMVSMAEGKLDLPDDLIPSKICSDHFPKDEAWDRNLEEKGLTGLLDDNKDQPTSESSIPLSPQWLYSKVAEVKTLTVGASGDTKAPNLLPHGTPGDPSLKDSWRLDSSQDKKEWRTAPDLERSRHWREEERETSLLGRRDRRKEDRRTDISSTMDVPENRTFLSSERRQDVSNRSSGHESRRDNKWSSRWGLEDKEKDSRNEKRTDAKKEDAPSDKQALAGGGRTASERENDSRDKWRPRHRLEFHAGGSASYRSAPGFGLERGRVERSNVGFAAGRGRPNSNASLQIGRPQSASVMGALPVDKNMTFNAYSYPRGKLLDIYRKQRTAPNFDNLPDEMDHLSTQKEIVVPLAFVPPDAEEEAVLGDIWKGKTISSEVVYNSFMDASEGKECFSVHWKDSAEPGEKAAVSNNFEGNHAETFYVSESQMIMSKEMNSSKEGGQRCMPPSDVDVTNALGSDREMGGSTNYMDELKSFDNQQVADLKMQKDSNVKDNGSSMKFGVGELPEDSSSLFGFSSLQPRVGCNPISVEGNIAAHSLESAIPPEDMSLCYLDPQGVIQGPYLGIDIISWFEQGYFGTDLPVRLANAPDGSPFQELGEVMPHLRMNPGSASSISAVARMGVPDRFEGSLEGTISSASAPAQGSAIGREQQQSLSPFEASGTNFQLRGPSQSYHSEHQFYEDPNIHNFAVAQADEIVFPGRPGSAGADPLKVSAEMQDPLRHPASHLCIANEFSKTNAPHRGDELLPEVWSDDHRRNVVFNPNIHLGTTGARPLSHREQEHNGLDLVQHLMSQKVPNEPLQEKNNFFHALPHSTGFGVEHIRSFDLMQSKNLNHQQSVHHSAPHMEHVLELQFEQQRQQHQLELQRQQQLEHQRQQQLEHQRQQQLELQQHQRLLELQRQQQLELQQHQRLLELQRQQQLELQQHQRQLELQRQQELRHHQIELLQQLQQQHLQQQNSQAQQILLDQLLQHQISDPGYGQDVFDAARDIQLDQVQLQRHLLSELQNNSQASRHLDPSLEQIIQAKINQSAVQGQQADFLDFMSQAKYGNMLPSEQQLRLQREQFQVQQLSRALSQQLGIEEDRQLAGSLSVDEVGQFVRNPGIHPQAQSMELNGSDLHQKRLSSFEEQISNIKRNHALREQQQRGTFDPSPTAVARSAHSAAAPGMKLDNLNSLDLVEHLYMHSNNQLGPFSSGNHSFSQQTLGDVYASRPDLVYHSGKNEQLENSWAGKQMQQLNLEADLKRRESEVDSSTWASAEGIHEKSKKALMDLLHQKLGIQSTRSSEGDYQYSPSSSRGRESFWPVSEPEASNFPFTNFSNQEVHVNNSYLEGPQDSNSGSLLQDHLFGVAANGGLNQVVNCERLPYKSNLGSFAEDQSLLGAEDLSSSSYADASLVSKSALDKELGELEGKEKKNGLKSMISRTSSVSGSEDNILEQVEMPLDCADLQSKTHIRHGSLSTGGSGRLYSNGIGLEKSVEDRPNDRLPSGVLKGVDKIAQISSSQDLFSDQNTVPFVKQKSLTSQAKRTVETEASGKKDVSMRRTSSYNEAVVSEASFMEILKKPALHGAEVPVYGSAFEPPSSDGASQAGRSGKKKGKKGRQIDPALLGFKVTSNRILMGEIQRLDD</sequence>
<feature type="compositionally biased region" description="Basic and acidic residues" evidence="2">
    <location>
        <begin position="1718"/>
        <end position="1753"/>
    </location>
</feature>
<dbReference type="Pfam" id="PF02213">
    <property type="entry name" value="GYF"/>
    <property type="match status" value="2"/>
</dbReference>
<name>A0A9D3VCK0_9ROSI</name>
<feature type="coiled-coil region" evidence="1">
    <location>
        <begin position="859"/>
        <end position="889"/>
    </location>
</feature>
<feature type="compositionally biased region" description="Basic and acidic residues" evidence="2">
    <location>
        <begin position="1785"/>
        <end position="1834"/>
    </location>
</feature>
<organism evidence="4 5">
    <name type="scientific">Gossypium stocksii</name>
    <dbReference type="NCBI Taxonomy" id="47602"/>
    <lineage>
        <taxon>Eukaryota</taxon>
        <taxon>Viridiplantae</taxon>
        <taxon>Streptophyta</taxon>
        <taxon>Embryophyta</taxon>
        <taxon>Tracheophyta</taxon>
        <taxon>Spermatophyta</taxon>
        <taxon>Magnoliopsida</taxon>
        <taxon>eudicotyledons</taxon>
        <taxon>Gunneridae</taxon>
        <taxon>Pentapetalae</taxon>
        <taxon>rosids</taxon>
        <taxon>malvids</taxon>
        <taxon>Malvales</taxon>
        <taxon>Malvaceae</taxon>
        <taxon>Malvoideae</taxon>
        <taxon>Gossypium</taxon>
    </lineage>
</organism>
<feature type="region of interest" description="Disordered" evidence="2">
    <location>
        <begin position="1524"/>
        <end position="1548"/>
    </location>
</feature>
<feature type="compositionally biased region" description="Polar residues" evidence="2">
    <location>
        <begin position="649"/>
        <end position="681"/>
    </location>
</feature>
<dbReference type="PANTHER" id="PTHR46992:SF1">
    <property type="entry name" value="GYF DOMAIN-CONTAINING PROTEIN"/>
    <property type="match status" value="1"/>
</dbReference>
<evidence type="ECO:0000259" key="3">
    <source>
        <dbReference type="PROSITE" id="PS50829"/>
    </source>
</evidence>
<feature type="region of interest" description="Disordered" evidence="2">
    <location>
        <begin position="1287"/>
        <end position="1306"/>
    </location>
</feature>
<comment type="caution">
    <text evidence="4">The sequence shown here is derived from an EMBL/GenBank/DDBJ whole genome shotgun (WGS) entry which is preliminary data.</text>
</comment>
<dbReference type="Gene3D" id="3.30.1490.40">
    <property type="match status" value="2"/>
</dbReference>
<dbReference type="EMBL" id="JAIQCV010000007">
    <property type="protein sequence ID" value="KAH1080653.1"/>
    <property type="molecule type" value="Genomic_DNA"/>
</dbReference>
<feature type="compositionally biased region" description="Basic and acidic residues" evidence="2">
    <location>
        <begin position="1846"/>
        <end position="1856"/>
    </location>
</feature>
<dbReference type="PANTHER" id="PTHR46992">
    <property type="entry name" value="GYF DOMAIN-CONTAINING PROTEIN"/>
    <property type="match status" value="1"/>
</dbReference>
<feature type="compositionally biased region" description="Basic and acidic residues" evidence="2">
    <location>
        <begin position="38"/>
        <end position="48"/>
    </location>
</feature>
<dbReference type="PROSITE" id="PS50829">
    <property type="entry name" value="GYF"/>
    <property type="match status" value="2"/>
</dbReference>
<proteinExistence type="predicted"/>
<feature type="region of interest" description="Disordered" evidence="2">
    <location>
        <begin position="1582"/>
        <end position="1603"/>
    </location>
</feature>
<protein>
    <recommendedName>
        <fullName evidence="3">GYF domain-containing protein</fullName>
    </recommendedName>
</protein>
<feature type="region of interest" description="Disordered" evidence="2">
    <location>
        <begin position="1"/>
        <end position="25"/>
    </location>
</feature>
<keyword evidence="1" id="KW-0175">Coiled coil</keyword>
<accession>A0A9D3VCK0</accession>
<feature type="compositionally biased region" description="Basic and acidic residues" evidence="2">
    <location>
        <begin position="223"/>
        <end position="233"/>
    </location>
</feature>
<feature type="region of interest" description="Disordered" evidence="2">
    <location>
        <begin position="2899"/>
        <end position="2919"/>
    </location>
</feature>
<dbReference type="SUPFAM" id="SSF55277">
    <property type="entry name" value="GYF domain"/>
    <property type="match status" value="2"/>
</dbReference>
<dbReference type="Proteomes" id="UP000828251">
    <property type="component" value="Unassembled WGS sequence"/>
</dbReference>
<gene>
    <name evidence="4" type="ORF">J1N35_020414</name>
</gene>
<dbReference type="SMART" id="SM00444">
    <property type="entry name" value="GYF"/>
    <property type="match status" value="2"/>
</dbReference>
<dbReference type="InterPro" id="IPR035445">
    <property type="entry name" value="GYF-like_dom_sf"/>
</dbReference>
<feature type="region of interest" description="Disordered" evidence="2">
    <location>
        <begin position="1700"/>
        <end position="1860"/>
    </location>
</feature>